<keyword evidence="2" id="KW-0472">Membrane</keyword>
<accession>A0A8H6VXH8</accession>
<reference evidence="3" key="1">
    <citation type="submission" date="2020-05" db="EMBL/GenBank/DDBJ databases">
        <title>Mycena genomes resolve the evolution of fungal bioluminescence.</title>
        <authorList>
            <person name="Tsai I.J."/>
        </authorList>
    </citation>
    <scope>NUCLEOTIDE SEQUENCE</scope>
    <source>
        <strain evidence="3">171206Taipei</strain>
    </source>
</reference>
<comment type="caution">
    <text evidence="3">The sequence shown here is derived from an EMBL/GenBank/DDBJ whole genome shotgun (WGS) entry which is preliminary data.</text>
</comment>
<dbReference type="AlphaFoldDB" id="A0A8H6VXH8"/>
<dbReference type="GeneID" id="59350001"/>
<dbReference type="OrthoDB" id="3357029at2759"/>
<sequence length="676" mass="72679">MAPASESSLSLPIDKPPPAKLALTVEVDFEKQLPDVPPLLTPQRKVRRASPLMFLKKTVKKSRLTFTKQPDSTAPAGLRWHFIFPALIISFLVFVVATALLLFVTFGRSSIATALDPWAIHVSRLPQLGLMITTVSTHMVAISVPFLVSVMAYCVAGSWIDEQKSANTARRVTPTPLQYAYIVKLLTTASITSVFEAGRYINAAKNHIRIPRAFYLALRLTSTVLGLSFLLILADVWLHATVSVVSISLIPSSLAVDENRRTAFGIVFNESVCAFQGSACLDAGWASGEPWIVQKGLRVAANTSEDLAVVTINGTAVVIPSARFSDLQFPSFGLRAECNNLTPSCVSPNNRPTECSAAGDSIAGSSSSSRSARPSSTSASTVVTPTPLTQIVATSGLNSNPQKVVLQLNWSNSTLSPANPAVSKSSAGDVLAWASCDLTLYNITVEQTRGVFRVGDQPTSANPAFAGIMHGLLLSQVGNLQLLSSLQATMLSATDEPSAMNAMNQALGQLALSLFTGTLQLDPTLIRRNNPITQSLAPASSALLTRYPLTPLAVYLVLLYTYAFAAFAVFVYAARLRAPVVPRPGQRPANTIQLTQLRLTDPLAHIAALYPPPRQAPAPEDLRELFLESEDAARLEIGIQSAPKDHRSWLAGMVQQQQPVFGIYRRSGPWSSLEIA</sequence>
<dbReference type="RefSeq" id="XP_037216879.1">
    <property type="nucleotide sequence ID" value="XM_037367485.1"/>
</dbReference>
<feature type="transmembrane region" description="Helical" evidence="2">
    <location>
        <begin position="179"/>
        <end position="201"/>
    </location>
</feature>
<feature type="transmembrane region" description="Helical" evidence="2">
    <location>
        <begin position="552"/>
        <end position="574"/>
    </location>
</feature>
<protein>
    <submittedName>
        <fullName evidence="3">Uncharacterized protein</fullName>
    </submittedName>
</protein>
<proteinExistence type="predicted"/>
<feature type="transmembrane region" description="Helical" evidence="2">
    <location>
        <begin position="128"/>
        <end position="159"/>
    </location>
</feature>
<dbReference type="Proteomes" id="UP000636479">
    <property type="component" value="Unassembled WGS sequence"/>
</dbReference>
<feature type="transmembrane region" description="Helical" evidence="2">
    <location>
        <begin position="213"/>
        <end position="238"/>
    </location>
</feature>
<evidence type="ECO:0000256" key="2">
    <source>
        <dbReference type="SAM" id="Phobius"/>
    </source>
</evidence>
<feature type="transmembrane region" description="Helical" evidence="2">
    <location>
        <begin position="82"/>
        <end position="107"/>
    </location>
</feature>
<feature type="compositionally biased region" description="Low complexity" evidence="1">
    <location>
        <begin position="356"/>
        <end position="381"/>
    </location>
</feature>
<evidence type="ECO:0000313" key="3">
    <source>
        <dbReference type="EMBL" id="KAF7295516.1"/>
    </source>
</evidence>
<keyword evidence="4" id="KW-1185">Reference proteome</keyword>
<evidence type="ECO:0000313" key="4">
    <source>
        <dbReference type="Proteomes" id="UP000636479"/>
    </source>
</evidence>
<keyword evidence="2" id="KW-1133">Transmembrane helix</keyword>
<keyword evidence="2" id="KW-0812">Transmembrane</keyword>
<feature type="region of interest" description="Disordered" evidence="1">
    <location>
        <begin position="356"/>
        <end position="383"/>
    </location>
</feature>
<name>A0A8H6VXH8_9AGAR</name>
<evidence type="ECO:0000256" key="1">
    <source>
        <dbReference type="SAM" id="MobiDB-lite"/>
    </source>
</evidence>
<dbReference type="EMBL" id="JACAZF010000009">
    <property type="protein sequence ID" value="KAF7295516.1"/>
    <property type="molecule type" value="Genomic_DNA"/>
</dbReference>
<organism evidence="3 4">
    <name type="scientific">Mycena indigotica</name>
    <dbReference type="NCBI Taxonomy" id="2126181"/>
    <lineage>
        <taxon>Eukaryota</taxon>
        <taxon>Fungi</taxon>
        <taxon>Dikarya</taxon>
        <taxon>Basidiomycota</taxon>
        <taxon>Agaricomycotina</taxon>
        <taxon>Agaricomycetes</taxon>
        <taxon>Agaricomycetidae</taxon>
        <taxon>Agaricales</taxon>
        <taxon>Marasmiineae</taxon>
        <taxon>Mycenaceae</taxon>
        <taxon>Mycena</taxon>
    </lineage>
</organism>
<gene>
    <name evidence="3" type="ORF">MIND_01091600</name>
</gene>